<organism evidence="2">
    <name type="scientific">Nocardia globerula</name>
    <dbReference type="NCBI Taxonomy" id="1818"/>
    <lineage>
        <taxon>Bacteria</taxon>
        <taxon>Bacillati</taxon>
        <taxon>Actinomycetota</taxon>
        <taxon>Actinomycetes</taxon>
        <taxon>Mycobacteriales</taxon>
        <taxon>Nocardiaceae</taxon>
        <taxon>Nocardia</taxon>
    </lineage>
</organism>
<evidence type="ECO:0000256" key="1">
    <source>
        <dbReference type="SAM" id="MobiDB-lite"/>
    </source>
</evidence>
<dbReference type="EMBL" id="VNIQ01000005">
    <property type="protein sequence ID" value="TYQ02898.1"/>
    <property type="molecule type" value="Genomic_DNA"/>
</dbReference>
<dbReference type="AlphaFoldDB" id="A0A652YM23"/>
<proteinExistence type="predicted"/>
<dbReference type="Pfam" id="PF10009">
    <property type="entry name" value="DUF2252"/>
    <property type="match status" value="1"/>
</dbReference>
<protein>
    <submittedName>
        <fullName evidence="2">Uncharacterized protein DUF2252</fullName>
    </submittedName>
</protein>
<accession>A0A652YM23</accession>
<comment type="caution">
    <text evidence="2">The sequence shown here is derived from an EMBL/GenBank/DDBJ whole genome shotgun (WGS) entry which is preliminary data.</text>
</comment>
<name>A0A652YM23_NOCGL</name>
<feature type="region of interest" description="Disordered" evidence="1">
    <location>
        <begin position="1"/>
        <end position="36"/>
    </location>
</feature>
<dbReference type="PANTHER" id="PTHR39441:SF1">
    <property type="entry name" value="DUF2252 DOMAIN-CONTAINING PROTEIN"/>
    <property type="match status" value="1"/>
</dbReference>
<dbReference type="PANTHER" id="PTHR39441">
    <property type="entry name" value="DUF2252 DOMAIN-CONTAINING PROTEIN"/>
    <property type="match status" value="1"/>
</dbReference>
<evidence type="ECO:0000313" key="2">
    <source>
        <dbReference type="EMBL" id="TYQ02898.1"/>
    </source>
</evidence>
<sequence length="478" mass="53559">MTAVPVDKVAPADKAVPAQHPTVDERREDGRQARRDTPLAMLAELADSDRDPISLLESQAEARVPELVPIRYGRMSASRFSFFRGAALVMCDDLSRNRNSDMNTQLCGDAHLSNFGVYATPERKLAFDINDFDETYPGPFEWDVKRLAASLAIAGKDNGYSGKERRKITVGCAAEYRETMIRQAELGNLAVWYSHIEPEDGLEELSIQIKKRMLERARSTLDKARRRDSVQAASKFTEIVDGRRRFISDPPLIVPVEELYDGRDLEDVEEVLHGRIRSYRSTLQWDRRVLLQSFEMMHIARKVVGVGSVGTRAWMILMKGRDADDPLILQVKQALPSVLSGYVNGPIFRNEGERVVNGQRLMQASSDIFLGWERGPGPDELEHDFYIRQLRDGKGSAVIEGMKPEGMEAYGRLCARVLAYAHARSGDRIAIAEYLGEGTEFDFAISEFAAAYTKRNARDHAALMTAIDTGRVTAQTGI</sequence>
<reference evidence="2" key="1">
    <citation type="submission" date="2019-07" db="EMBL/GenBank/DDBJ databases">
        <title>Genomic Encyclopedia of Type Strains, Phase IV (KMG-IV): sequencing the most valuable type-strain genomes for metagenomic binning, comparative biology and taxonomic classification.</title>
        <authorList>
            <person name="Goeker M."/>
        </authorList>
    </citation>
    <scope>NUCLEOTIDE SEQUENCE</scope>
    <source>
        <strain evidence="2">DSM 44596</strain>
    </source>
</reference>
<gene>
    <name evidence="2" type="ORF">FNL38_10547</name>
</gene>
<dbReference type="InterPro" id="IPR018721">
    <property type="entry name" value="DUF2252"/>
</dbReference>
<feature type="compositionally biased region" description="Basic and acidic residues" evidence="1">
    <location>
        <begin position="22"/>
        <end position="36"/>
    </location>
</feature>